<feature type="compositionally biased region" description="Polar residues" evidence="1">
    <location>
        <begin position="188"/>
        <end position="204"/>
    </location>
</feature>
<feature type="compositionally biased region" description="Polar residues" evidence="1">
    <location>
        <begin position="95"/>
        <end position="117"/>
    </location>
</feature>
<reference evidence="2 3" key="1">
    <citation type="submission" date="2020-04" db="EMBL/GenBank/DDBJ databases">
        <authorList>
            <person name="Alioto T."/>
            <person name="Alioto T."/>
            <person name="Gomez Garrido J."/>
        </authorList>
    </citation>
    <scope>NUCLEOTIDE SEQUENCE [LARGE SCALE GENOMIC DNA]</scope>
</reference>
<feature type="region of interest" description="Disordered" evidence="1">
    <location>
        <begin position="91"/>
        <end position="117"/>
    </location>
</feature>
<evidence type="ECO:0000256" key="1">
    <source>
        <dbReference type="SAM" id="MobiDB-lite"/>
    </source>
</evidence>
<dbReference type="EMBL" id="CADEPI010000671">
    <property type="protein sequence ID" value="CAB3388009.1"/>
    <property type="molecule type" value="Genomic_DNA"/>
</dbReference>
<feature type="region of interest" description="Disordered" evidence="1">
    <location>
        <begin position="154"/>
        <end position="204"/>
    </location>
</feature>
<protein>
    <submittedName>
        <fullName evidence="2">Uncharacterized protein</fullName>
    </submittedName>
</protein>
<dbReference type="AlphaFoldDB" id="A0A8S1E6P8"/>
<keyword evidence="3" id="KW-1185">Reference proteome</keyword>
<evidence type="ECO:0000313" key="3">
    <source>
        <dbReference type="Proteomes" id="UP000494165"/>
    </source>
</evidence>
<feature type="compositionally biased region" description="Low complexity" evidence="1">
    <location>
        <begin position="304"/>
        <end position="314"/>
    </location>
</feature>
<organism evidence="2 3">
    <name type="scientific">Cloeon dipterum</name>
    <dbReference type="NCBI Taxonomy" id="197152"/>
    <lineage>
        <taxon>Eukaryota</taxon>
        <taxon>Metazoa</taxon>
        <taxon>Ecdysozoa</taxon>
        <taxon>Arthropoda</taxon>
        <taxon>Hexapoda</taxon>
        <taxon>Insecta</taxon>
        <taxon>Pterygota</taxon>
        <taxon>Palaeoptera</taxon>
        <taxon>Ephemeroptera</taxon>
        <taxon>Pisciforma</taxon>
        <taxon>Baetidae</taxon>
        <taxon>Cloeon</taxon>
    </lineage>
</organism>
<feature type="compositionally biased region" description="Low complexity" evidence="1">
    <location>
        <begin position="37"/>
        <end position="47"/>
    </location>
</feature>
<feature type="region of interest" description="Disordered" evidence="1">
    <location>
        <begin position="37"/>
        <end position="58"/>
    </location>
</feature>
<dbReference type="Proteomes" id="UP000494165">
    <property type="component" value="Unassembled WGS sequence"/>
</dbReference>
<evidence type="ECO:0000313" key="2">
    <source>
        <dbReference type="EMBL" id="CAB3388009.1"/>
    </source>
</evidence>
<feature type="region of interest" description="Disordered" evidence="1">
    <location>
        <begin position="301"/>
        <end position="321"/>
    </location>
</feature>
<gene>
    <name evidence="2" type="ORF">CLODIP_2_CD12654</name>
</gene>
<sequence length="422" mass="47796">MNYCSYCQQYYSIVGQRFHSLCPNYHRLNQLAKMAQSSNSFSSSHPSEGNGTGLKPLCSQKSQRIHPYNKNVASNRAPAIERYPTEEQLFPYQAGNGQNPQPESEQQYNNFNNGQIEGNAEQYNDYSASVMHQQEQAGQLSFQGQERNIYEAPTSQGLEKPASGHLSSLGSSHMPNHIPPPQQEPVAGSSSANSHLGPSINQNSKGISAQTVSLSPSPNIYDGYCLMCEDDFQNIVRHWLKFHKDKNSQRNSCYERSFSKLKHLTRKCLLLPSCTHPDELKKCLECKKVFFNHRCDNHGCPVPSTSSSSAQSKATDVDPVSSPENEIKGFCLMCKCFFDDLNQHRSELHFSFDNNKKKYAIRQVRGQMTLLPDKTCEKRELDQCSRCLKIRYIYNCEYFTQIDGSEIPLCRTCSTSKTQTEK</sequence>
<name>A0A8S1E6P8_9INSE</name>
<feature type="compositionally biased region" description="Low complexity" evidence="1">
    <location>
        <begin position="163"/>
        <end position="173"/>
    </location>
</feature>
<accession>A0A8S1E6P8</accession>
<proteinExistence type="predicted"/>
<comment type="caution">
    <text evidence="2">The sequence shown here is derived from an EMBL/GenBank/DDBJ whole genome shotgun (WGS) entry which is preliminary data.</text>
</comment>